<dbReference type="EMBL" id="JACGWO010000002">
    <property type="protein sequence ID" value="KAK4435633.1"/>
    <property type="molecule type" value="Genomic_DNA"/>
</dbReference>
<feature type="region of interest" description="Disordered" evidence="1">
    <location>
        <begin position="1"/>
        <end position="134"/>
    </location>
</feature>
<reference evidence="2" key="1">
    <citation type="submission" date="2020-06" db="EMBL/GenBank/DDBJ databases">
        <authorList>
            <person name="Li T."/>
            <person name="Hu X."/>
            <person name="Zhang T."/>
            <person name="Song X."/>
            <person name="Zhang H."/>
            <person name="Dai N."/>
            <person name="Sheng W."/>
            <person name="Hou X."/>
            <person name="Wei L."/>
        </authorList>
    </citation>
    <scope>NUCLEOTIDE SEQUENCE</scope>
    <source>
        <strain evidence="2">3651</strain>
        <tissue evidence="2">Leaf</tissue>
    </source>
</reference>
<dbReference type="Proteomes" id="UP001293254">
    <property type="component" value="Unassembled WGS sequence"/>
</dbReference>
<dbReference type="AlphaFoldDB" id="A0AAE2CV56"/>
<name>A0AAE2CV56_9LAMI</name>
<feature type="compositionally biased region" description="Polar residues" evidence="1">
    <location>
        <begin position="30"/>
        <end position="39"/>
    </location>
</feature>
<evidence type="ECO:0000313" key="2">
    <source>
        <dbReference type="EMBL" id="KAK4435633.1"/>
    </source>
</evidence>
<keyword evidence="3" id="KW-1185">Reference proteome</keyword>
<proteinExistence type="predicted"/>
<gene>
    <name evidence="2" type="ORF">Salat_0726800</name>
</gene>
<feature type="compositionally biased region" description="Pro residues" evidence="1">
    <location>
        <begin position="65"/>
        <end position="81"/>
    </location>
</feature>
<accession>A0AAE2CV56</accession>
<sequence>MGPQLRAGPNKQFLGSLAQLTQARLPPRPTTLNPSSEPDSSLRAPTSPLRPPTNSLIPPYSVCLSPPPRSPPSPIDTPPPDYQATGHPNLDSLNQGSYCPSAPSLRPPPSAPTLTPSPNRDSQSLAICPRIPHP</sequence>
<evidence type="ECO:0000313" key="3">
    <source>
        <dbReference type="Proteomes" id="UP001293254"/>
    </source>
</evidence>
<comment type="caution">
    <text evidence="2">The sequence shown here is derived from an EMBL/GenBank/DDBJ whole genome shotgun (WGS) entry which is preliminary data.</text>
</comment>
<protein>
    <submittedName>
        <fullName evidence="2">Uncharacterized protein</fullName>
    </submittedName>
</protein>
<organism evidence="2 3">
    <name type="scientific">Sesamum alatum</name>
    <dbReference type="NCBI Taxonomy" id="300844"/>
    <lineage>
        <taxon>Eukaryota</taxon>
        <taxon>Viridiplantae</taxon>
        <taxon>Streptophyta</taxon>
        <taxon>Embryophyta</taxon>
        <taxon>Tracheophyta</taxon>
        <taxon>Spermatophyta</taxon>
        <taxon>Magnoliopsida</taxon>
        <taxon>eudicotyledons</taxon>
        <taxon>Gunneridae</taxon>
        <taxon>Pentapetalae</taxon>
        <taxon>asterids</taxon>
        <taxon>lamiids</taxon>
        <taxon>Lamiales</taxon>
        <taxon>Pedaliaceae</taxon>
        <taxon>Sesamum</taxon>
    </lineage>
</organism>
<reference evidence="2" key="2">
    <citation type="journal article" date="2024" name="Plant">
        <title>Genomic evolution and insights into agronomic trait innovations of Sesamum species.</title>
        <authorList>
            <person name="Miao H."/>
            <person name="Wang L."/>
            <person name="Qu L."/>
            <person name="Liu H."/>
            <person name="Sun Y."/>
            <person name="Le M."/>
            <person name="Wang Q."/>
            <person name="Wei S."/>
            <person name="Zheng Y."/>
            <person name="Lin W."/>
            <person name="Duan Y."/>
            <person name="Cao H."/>
            <person name="Xiong S."/>
            <person name="Wang X."/>
            <person name="Wei L."/>
            <person name="Li C."/>
            <person name="Ma Q."/>
            <person name="Ju M."/>
            <person name="Zhao R."/>
            <person name="Li G."/>
            <person name="Mu C."/>
            <person name="Tian Q."/>
            <person name="Mei H."/>
            <person name="Zhang T."/>
            <person name="Gao T."/>
            <person name="Zhang H."/>
        </authorList>
    </citation>
    <scope>NUCLEOTIDE SEQUENCE</scope>
    <source>
        <strain evidence="2">3651</strain>
    </source>
</reference>
<evidence type="ECO:0000256" key="1">
    <source>
        <dbReference type="SAM" id="MobiDB-lite"/>
    </source>
</evidence>